<dbReference type="InterPro" id="IPR015854">
    <property type="entry name" value="ABC_transpr_LolD-like"/>
</dbReference>
<dbReference type="SUPFAM" id="SSF52540">
    <property type="entry name" value="P-loop containing nucleoside triphosphate hydrolases"/>
    <property type="match status" value="1"/>
</dbReference>
<reference evidence="5 6" key="1">
    <citation type="submission" date="2018-11" db="EMBL/GenBank/DDBJ databases">
        <title>Deinococcus shelandsis sp. nov., isolated from South Shetland Islands soil of Antarctica.</title>
        <authorList>
            <person name="Tian J."/>
        </authorList>
    </citation>
    <scope>NUCLEOTIDE SEQUENCE [LARGE SCALE GENOMIC DNA]</scope>
    <source>
        <strain evidence="5 6">S14-83T</strain>
    </source>
</reference>
<dbReference type="GO" id="GO:0005886">
    <property type="term" value="C:plasma membrane"/>
    <property type="evidence" value="ECO:0007669"/>
    <property type="project" value="TreeGrafter"/>
</dbReference>
<keyword evidence="3 5" id="KW-0067">ATP-binding</keyword>
<dbReference type="Proteomes" id="UP000276417">
    <property type="component" value="Chromosome 1"/>
</dbReference>
<dbReference type="PANTHER" id="PTHR24220">
    <property type="entry name" value="IMPORT ATP-BINDING PROTEIN"/>
    <property type="match status" value="1"/>
</dbReference>
<dbReference type="GO" id="GO:0022857">
    <property type="term" value="F:transmembrane transporter activity"/>
    <property type="evidence" value="ECO:0007669"/>
    <property type="project" value="UniProtKB-ARBA"/>
</dbReference>
<dbReference type="KEGG" id="dph:EHF33_08905"/>
<dbReference type="OrthoDB" id="9802264at2"/>
<dbReference type="GO" id="GO:0005524">
    <property type="term" value="F:ATP binding"/>
    <property type="evidence" value="ECO:0007669"/>
    <property type="project" value="UniProtKB-KW"/>
</dbReference>
<dbReference type="Pfam" id="PF00005">
    <property type="entry name" value="ABC_tran"/>
    <property type="match status" value="1"/>
</dbReference>
<evidence type="ECO:0000313" key="6">
    <source>
        <dbReference type="Proteomes" id="UP000276417"/>
    </source>
</evidence>
<organism evidence="5 6">
    <name type="scientific">Deinococcus psychrotolerans</name>
    <dbReference type="NCBI Taxonomy" id="2489213"/>
    <lineage>
        <taxon>Bacteria</taxon>
        <taxon>Thermotogati</taxon>
        <taxon>Deinococcota</taxon>
        <taxon>Deinococci</taxon>
        <taxon>Deinococcales</taxon>
        <taxon>Deinococcaceae</taxon>
        <taxon>Deinococcus</taxon>
    </lineage>
</organism>
<accession>A0A3G8YD00</accession>
<dbReference type="PROSITE" id="PS00211">
    <property type="entry name" value="ABC_TRANSPORTER_1"/>
    <property type="match status" value="1"/>
</dbReference>
<evidence type="ECO:0000259" key="4">
    <source>
        <dbReference type="PROSITE" id="PS50893"/>
    </source>
</evidence>
<dbReference type="InterPro" id="IPR003439">
    <property type="entry name" value="ABC_transporter-like_ATP-bd"/>
</dbReference>
<dbReference type="Gene3D" id="3.40.50.300">
    <property type="entry name" value="P-loop containing nucleotide triphosphate hydrolases"/>
    <property type="match status" value="1"/>
</dbReference>
<dbReference type="AlphaFoldDB" id="A0A3G8YD00"/>
<dbReference type="EMBL" id="CP034183">
    <property type="protein sequence ID" value="AZI42855.1"/>
    <property type="molecule type" value="Genomic_DNA"/>
</dbReference>
<dbReference type="InterPro" id="IPR017871">
    <property type="entry name" value="ABC_transporter-like_CS"/>
</dbReference>
<evidence type="ECO:0000256" key="2">
    <source>
        <dbReference type="ARBA" id="ARBA00022741"/>
    </source>
</evidence>
<sequence length="251" mass="27409">MSVPVSDLPVLDLSAVRKTYQTGEVVFEALRGVGLVVNVGEMVALMGPSGSGKTTLMQIIGLLDRASEGRYLLGGRDVTALSENERAEARNEEIGFVFQAFHLLPRLNLLENVEVPLTYAGYPAAERREIAMNVLRRVGLESKAKNLPSQISGGQKQRVAVARALSLSPRLLLADEPTGNLDSHTSEEVMNLFGELHAEGKTVVIVTHENDIAEYTERVVRLRDGVIERDERQTPTRGQRAAPLTVQAAML</sequence>
<evidence type="ECO:0000256" key="3">
    <source>
        <dbReference type="ARBA" id="ARBA00022840"/>
    </source>
</evidence>
<feature type="domain" description="ABC transporter" evidence="4">
    <location>
        <begin position="11"/>
        <end position="249"/>
    </location>
</feature>
<name>A0A3G8YD00_9DEIO</name>
<keyword evidence="1" id="KW-0813">Transport</keyword>
<dbReference type="InterPro" id="IPR003593">
    <property type="entry name" value="AAA+_ATPase"/>
</dbReference>
<protein>
    <submittedName>
        <fullName evidence="5">ABC transporter ATP-binding protein</fullName>
    </submittedName>
</protein>
<dbReference type="PROSITE" id="PS50893">
    <property type="entry name" value="ABC_TRANSPORTER_2"/>
    <property type="match status" value="1"/>
</dbReference>
<keyword evidence="6" id="KW-1185">Reference proteome</keyword>
<evidence type="ECO:0000313" key="5">
    <source>
        <dbReference type="EMBL" id="AZI42855.1"/>
    </source>
</evidence>
<dbReference type="CDD" id="cd03255">
    <property type="entry name" value="ABC_MJ0796_LolCDE_FtsE"/>
    <property type="match status" value="1"/>
</dbReference>
<dbReference type="InterPro" id="IPR027417">
    <property type="entry name" value="P-loop_NTPase"/>
</dbReference>
<evidence type="ECO:0000256" key="1">
    <source>
        <dbReference type="ARBA" id="ARBA00022448"/>
    </source>
</evidence>
<dbReference type="FunFam" id="3.40.50.300:FF:000032">
    <property type="entry name" value="Export ABC transporter ATP-binding protein"/>
    <property type="match status" value="1"/>
</dbReference>
<dbReference type="InterPro" id="IPR017911">
    <property type="entry name" value="MacB-like_ATP-bd"/>
</dbReference>
<dbReference type="SMART" id="SM00382">
    <property type="entry name" value="AAA"/>
    <property type="match status" value="1"/>
</dbReference>
<dbReference type="RefSeq" id="WP_124870247.1">
    <property type="nucleotide sequence ID" value="NZ_CP034183.1"/>
</dbReference>
<dbReference type="GO" id="GO:0016887">
    <property type="term" value="F:ATP hydrolysis activity"/>
    <property type="evidence" value="ECO:0007669"/>
    <property type="project" value="InterPro"/>
</dbReference>
<gene>
    <name evidence="5" type="ORF">EHF33_08905</name>
</gene>
<proteinExistence type="predicted"/>
<dbReference type="GO" id="GO:0098796">
    <property type="term" value="C:membrane protein complex"/>
    <property type="evidence" value="ECO:0007669"/>
    <property type="project" value="UniProtKB-ARBA"/>
</dbReference>
<dbReference type="PANTHER" id="PTHR24220:SF86">
    <property type="entry name" value="ABC TRANSPORTER ABCH.1"/>
    <property type="match status" value="1"/>
</dbReference>
<keyword evidence="2" id="KW-0547">Nucleotide-binding</keyword>